<reference evidence="4" key="1">
    <citation type="journal article" date="2005" name="Appl. Environ. Microbiol.">
        <title>Construction, analysis, and beta-glucanase screening of a bacterial artificial chromosome library from the large-bowel microbiota of mice.</title>
        <authorList>
            <person name="Walter J."/>
            <person name="Mangold M."/>
            <person name="Tannock G.W."/>
        </authorList>
    </citation>
    <scope>NUCLEOTIDE SEQUENCE</scope>
</reference>
<feature type="signal peptide" evidence="2">
    <location>
        <begin position="1"/>
        <end position="17"/>
    </location>
</feature>
<protein>
    <submittedName>
        <fullName evidence="4">Flavodoxin</fullName>
    </submittedName>
</protein>
<feature type="domain" description="Flavodoxin-like" evidence="3">
    <location>
        <begin position="34"/>
        <end position="186"/>
    </location>
</feature>
<dbReference type="InterPro" id="IPR008254">
    <property type="entry name" value="Flavodoxin/NO_synth"/>
</dbReference>
<dbReference type="PANTHER" id="PTHR39201">
    <property type="entry name" value="EXPORTED PROTEIN-RELATED"/>
    <property type="match status" value="1"/>
</dbReference>
<dbReference type="AlphaFoldDB" id="Q58WQ8"/>
<dbReference type="PROSITE" id="PS51257">
    <property type="entry name" value="PROKAR_LIPOPROTEIN"/>
    <property type="match status" value="1"/>
</dbReference>
<dbReference type="PANTHER" id="PTHR39201:SF1">
    <property type="entry name" value="FLAVODOXIN-LIKE DOMAIN-CONTAINING PROTEIN"/>
    <property type="match status" value="1"/>
</dbReference>
<evidence type="ECO:0000313" key="4">
    <source>
        <dbReference type="EMBL" id="AAX16418.1"/>
    </source>
</evidence>
<name>Q58WQ8_9BACT</name>
<accession>Q58WQ8</accession>
<dbReference type="EMBL" id="AY766186">
    <property type="protein sequence ID" value="AAX16418.1"/>
    <property type="molecule type" value="Genomic_DNA"/>
</dbReference>
<dbReference type="SUPFAM" id="SSF52218">
    <property type="entry name" value="Flavoproteins"/>
    <property type="match status" value="1"/>
</dbReference>
<dbReference type="NCBIfam" id="NF005501">
    <property type="entry name" value="PRK07116.1"/>
    <property type="match status" value="1"/>
</dbReference>
<dbReference type="Gene3D" id="3.40.50.360">
    <property type="match status" value="1"/>
</dbReference>
<feature type="region of interest" description="Disordered" evidence="1">
    <location>
        <begin position="75"/>
        <end position="94"/>
    </location>
</feature>
<sequence length="193" mass="21043">MKKLTFLLIAMAAFVFAACASAEKKSSSSDGEAKTLVAYFSAQGHTKALAEKIAAAAGADLFEIVPADPYTEADLDGWNDSARGTRESKDRTTRPQVKSKVENFAQYDTIYLGFPIWWFTAPTIVNTFLEQYNTDGKVIIPFATSGGSEIGETEKDLKVSAPNAVFLPGKVLNNATEQQVKYWIGTVERKGNK</sequence>
<proteinExistence type="predicted"/>
<feature type="chain" id="PRO_5004252497" evidence="2">
    <location>
        <begin position="18"/>
        <end position="193"/>
    </location>
</feature>
<organism evidence="4">
    <name type="scientific">uncultured murine large bowel bacterium BAC 54B</name>
    <dbReference type="NCBI Taxonomy" id="314101"/>
    <lineage>
        <taxon>Bacteria</taxon>
        <taxon>environmental samples</taxon>
    </lineage>
</organism>
<evidence type="ECO:0000259" key="3">
    <source>
        <dbReference type="Pfam" id="PF12682"/>
    </source>
</evidence>
<dbReference type="InterPro" id="IPR029039">
    <property type="entry name" value="Flavoprotein-like_sf"/>
</dbReference>
<evidence type="ECO:0000256" key="1">
    <source>
        <dbReference type="SAM" id="MobiDB-lite"/>
    </source>
</evidence>
<dbReference type="GO" id="GO:0010181">
    <property type="term" value="F:FMN binding"/>
    <property type="evidence" value="ECO:0007669"/>
    <property type="project" value="InterPro"/>
</dbReference>
<feature type="compositionally biased region" description="Basic and acidic residues" evidence="1">
    <location>
        <begin position="83"/>
        <end position="93"/>
    </location>
</feature>
<keyword evidence="2" id="KW-0732">Signal</keyword>
<dbReference type="Pfam" id="PF12682">
    <property type="entry name" value="Flavodoxin_4"/>
    <property type="match status" value="1"/>
</dbReference>
<evidence type="ECO:0000256" key="2">
    <source>
        <dbReference type="SAM" id="SignalP"/>
    </source>
</evidence>